<feature type="transmembrane region" description="Helical" evidence="1">
    <location>
        <begin position="303"/>
        <end position="321"/>
    </location>
</feature>
<keyword evidence="3" id="KW-1185">Reference proteome</keyword>
<feature type="transmembrane region" description="Helical" evidence="1">
    <location>
        <begin position="94"/>
        <end position="113"/>
    </location>
</feature>
<dbReference type="AlphaFoldDB" id="A0AA48GN52"/>
<feature type="transmembrane region" description="Helical" evidence="1">
    <location>
        <begin position="360"/>
        <end position="380"/>
    </location>
</feature>
<feature type="transmembrane region" description="Helical" evidence="1">
    <location>
        <begin position="238"/>
        <end position="258"/>
    </location>
</feature>
<name>A0AA48GN52_9BACT</name>
<proteinExistence type="predicted"/>
<keyword evidence="1" id="KW-0472">Membrane</keyword>
<dbReference type="KEGG" id="msil:METEAL_02440"/>
<protein>
    <submittedName>
        <fullName evidence="2">Uncharacterized protein</fullName>
    </submittedName>
</protein>
<evidence type="ECO:0000313" key="3">
    <source>
        <dbReference type="Proteomes" id="UP001238179"/>
    </source>
</evidence>
<feature type="transmembrane region" description="Helical" evidence="1">
    <location>
        <begin position="49"/>
        <end position="73"/>
    </location>
</feature>
<evidence type="ECO:0000256" key="1">
    <source>
        <dbReference type="SAM" id="Phobius"/>
    </source>
</evidence>
<feature type="transmembrane region" description="Helical" evidence="1">
    <location>
        <begin position="169"/>
        <end position="192"/>
    </location>
</feature>
<dbReference type="EMBL" id="AP027080">
    <property type="protein sequence ID" value="BDU71070.1"/>
    <property type="molecule type" value="Genomic_DNA"/>
</dbReference>
<keyword evidence="1" id="KW-0812">Transmembrane</keyword>
<reference evidence="3" key="1">
    <citation type="journal article" date="2023" name="Int. J. Syst. Evol. Microbiol.">
        <title>Mesoterricola silvestris gen. nov., sp. nov., Mesoterricola sediminis sp. nov., Geothrix oryzae sp. nov., Geothrix edaphica sp. nov., Geothrix rubra sp. nov., and Geothrix limicola sp. nov., six novel members of Acidobacteriota isolated from soils.</title>
        <authorList>
            <person name="Itoh H."/>
            <person name="Sugisawa Y."/>
            <person name="Mise K."/>
            <person name="Xu Z."/>
            <person name="Kuniyasu M."/>
            <person name="Ushijima N."/>
            <person name="Kawano K."/>
            <person name="Kobayashi E."/>
            <person name="Shiratori Y."/>
            <person name="Masuda Y."/>
            <person name="Senoo K."/>
        </authorList>
    </citation>
    <scope>NUCLEOTIDE SEQUENCE [LARGE SCALE GENOMIC DNA]</scope>
    <source>
        <strain evidence="3">W79</strain>
    </source>
</reference>
<organism evidence="2 3">
    <name type="scientific">Mesoterricola silvestris</name>
    <dbReference type="NCBI Taxonomy" id="2927979"/>
    <lineage>
        <taxon>Bacteria</taxon>
        <taxon>Pseudomonadati</taxon>
        <taxon>Acidobacteriota</taxon>
        <taxon>Holophagae</taxon>
        <taxon>Holophagales</taxon>
        <taxon>Holophagaceae</taxon>
        <taxon>Mesoterricola</taxon>
    </lineage>
</organism>
<gene>
    <name evidence="2" type="ORF">METEAL_02440</name>
</gene>
<feature type="transmembrane region" description="Helical" evidence="1">
    <location>
        <begin position="204"/>
        <end position="226"/>
    </location>
</feature>
<feature type="transmembrane region" description="Helical" evidence="1">
    <location>
        <begin position="279"/>
        <end position="297"/>
    </location>
</feature>
<feature type="transmembrane region" description="Helical" evidence="1">
    <location>
        <begin position="119"/>
        <end position="139"/>
    </location>
</feature>
<accession>A0AA48GN52</accession>
<sequence length="388" mass="42398">MSRSSAQKTPATLTNLGSSRWAFILELFRAYLGSAVSVGATLARDSVALLIHAPGEVVVFFAGFNMATLASMVPSDYIMTKLLATKGSHIRVSVLDLVFNVLFSATFALAMGFQAEGRIWALVAAGNLLLAYPTGVFYARKQYFFARAFAGGVSAISAALFLLHFRLDRMYACAVVSLVILGWTIVLIAGGIRFEWRKSIDFKTLLRFTVSSTPFALFYGGNFHLLKASEGMGRLPLLGNRSCYYVYAVMMMAAPVVLKAVSEKPEWFLGFIHRQRRRALVLLVSTAALPAILVAFGSLRLQLIGANVILLVSAILLYFLYKLIIIRDEVALLARSTLAVSVVLYILFLVPLALHLGLRIFATALVAIELIGLFHLLGLAKPKTKMGM</sequence>
<evidence type="ECO:0000313" key="2">
    <source>
        <dbReference type="EMBL" id="BDU71070.1"/>
    </source>
</evidence>
<dbReference type="Proteomes" id="UP001238179">
    <property type="component" value="Chromosome"/>
</dbReference>
<feature type="transmembrane region" description="Helical" evidence="1">
    <location>
        <begin position="333"/>
        <end position="354"/>
    </location>
</feature>
<keyword evidence="1" id="KW-1133">Transmembrane helix</keyword>
<feature type="transmembrane region" description="Helical" evidence="1">
    <location>
        <begin position="144"/>
        <end position="163"/>
    </location>
</feature>
<feature type="transmembrane region" description="Helical" evidence="1">
    <location>
        <begin position="21"/>
        <end position="43"/>
    </location>
</feature>